<dbReference type="AlphaFoldDB" id="A0A2P7YMV9"/>
<evidence type="ECO:0000313" key="2">
    <source>
        <dbReference type="EMBL" id="PSK37295.1"/>
    </source>
</evidence>
<dbReference type="Proteomes" id="UP000243723">
    <property type="component" value="Unassembled WGS sequence"/>
</dbReference>
<reference evidence="2 3" key="1">
    <citation type="submission" date="2017-05" db="EMBL/GenBank/DDBJ databases">
        <title>Draft genome sequence of Elsinoe australis.</title>
        <authorList>
            <person name="Cheng Q."/>
        </authorList>
    </citation>
    <scope>NUCLEOTIDE SEQUENCE [LARGE SCALE GENOMIC DNA]</scope>
    <source>
        <strain evidence="2 3">NL1</strain>
    </source>
</reference>
<feature type="region of interest" description="Disordered" evidence="1">
    <location>
        <begin position="147"/>
        <end position="176"/>
    </location>
</feature>
<feature type="compositionally biased region" description="Pro residues" evidence="1">
    <location>
        <begin position="69"/>
        <end position="85"/>
    </location>
</feature>
<evidence type="ECO:0000313" key="3">
    <source>
        <dbReference type="Proteomes" id="UP000243723"/>
    </source>
</evidence>
<keyword evidence="3" id="KW-1185">Reference proteome</keyword>
<gene>
    <name evidence="2" type="ORF">B9Z65_2037</name>
</gene>
<sequence>MTPWKAQLPDRSKAPGNMQNTNNDASDESNGNTKASIRDDSDGSENVSSLGLDGSNDGRGRRTRNMGQPPAPPVHPPAVPAPNPPIRGSGVGDRGSGQGSGYPPRLRWYRSPLHEEIGRYMRREVGRDALPESVGAVAERLGGVGVAADVGEKREGGDGKREENDGQEQGQGELPSVAMGVVFEEVGGLWGLEGLFEVGKGEEEIEGGAESE</sequence>
<feature type="region of interest" description="Disordered" evidence="1">
    <location>
        <begin position="1"/>
        <end position="107"/>
    </location>
</feature>
<protein>
    <submittedName>
        <fullName evidence="2">Activator of stress proteins 1</fullName>
    </submittedName>
</protein>
<feature type="compositionally biased region" description="Gly residues" evidence="1">
    <location>
        <begin position="89"/>
        <end position="100"/>
    </location>
</feature>
<comment type="caution">
    <text evidence="2">The sequence shown here is derived from an EMBL/GenBank/DDBJ whole genome shotgun (WGS) entry which is preliminary data.</text>
</comment>
<evidence type="ECO:0000256" key="1">
    <source>
        <dbReference type="SAM" id="MobiDB-lite"/>
    </source>
</evidence>
<dbReference type="EMBL" id="NHZQ01000412">
    <property type="protein sequence ID" value="PSK37295.1"/>
    <property type="molecule type" value="Genomic_DNA"/>
</dbReference>
<accession>A0A2P7YMV9</accession>
<name>A0A2P7YMV9_9PEZI</name>
<feature type="compositionally biased region" description="Basic and acidic residues" evidence="1">
    <location>
        <begin position="150"/>
        <end position="164"/>
    </location>
</feature>
<proteinExistence type="predicted"/>
<feature type="compositionally biased region" description="Polar residues" evidence="1">
    <location>
        <begin position="17"/>
        <end position="35"/>
    </location>
</feature>
<organism evidence="2 3">
    <name type="scientific">Elsinoe australis</name>
    <dbReference type="NCBI Taxonomy" id="40998"/>
    <lineage>
        <taxon>Eukaryota</taxon>
        <taxon>Fungi</taxon>
        <taxon>Dikarya</taxon>
        <taxon>Ascomycota</taxon>
        <taxon>Pezizomycotina</taxon>
        <taxon>Dothideomycetes</taxon>
        <taxon>Dothideomycetidae</taxon>
        <taxon>Myriangiales</taxon>
        <taxon>Elsinoaceae</taxon>
        <taxon>Elsinoe</taxon>
    </lineage>
</organism>